<feature type="domain" description="Tf2-1-like SH3-like" evidence="3">
    <location>
        <begin position="6"/>
        <end position="41"/>
    </location>
</feature>
<gene>
    <name evidence="4" type="ORF">Tco_0822251</name>
</gene>
<dbReference type="InterPro" id="IPR010285">
    <property type="entry name" value="DNA_helicase_pif1-like_DEAD"/>
</dbReference>
<keyword evidence="1" id="KW-0067">ATP-binding</keyword>
<reference evidence="4" key="1">
    <citation type="journal article" date="2022" name="Int. J. Mol. Sci.">
        <title>Draft Genome of Tanacetum Coccineum: Genomic Comparison of Closely Related Tanacetum-Family Plants.</title>
        <authorList>
            <person name="Yamashiro T."/>
            <person name="Shiraishi A."/>
            <person name="Nakayama K."/>
            <person name="Satake H."/>
        </authorList>
    </citation>
    <scope>NUCLEOTIDE SEQUENCE</scope>
</reference>
<comment type="cofactor">
    <cofactor evidence="1">
        <name>Mg(2+)</name>
        <dbReference type="ChEBI" id="CHEBI:18420"/>
    </cofactor>
</comment>
<dbReference type="EMBL" id="BQNB010012244">
    <property type="protein sequence ID" value="GJT01082.1"/>
    <property type="molecule type" value="Genomic_DNA"/>
</dbReference>
<comment type="caution">
    <text evidence="4">The sequence shown here is derived from an EMBL/GenBank/DDBJ whole genome shotgun (WGS) entry which is preliminary data.</text>
</comment>
<dbReference type="Proteomes" id="UP001151760">
    <property type="component" value="Unassembled WGS sequence"/>
</dbReference>
<dbReference type="Pfam" id="PF05970">
    <property type="entry name" value="PIF1"/>
    <property type="match status" value="1"/>
</dbReference>
<accession>A0ABQ5AH69</accession>
<proteinExistence type="inferred from homology"/>
<comment type="catalytic activity">
    <reaction evidence="1">
        <text>ATP + H2O = ADP + phosphate + H(+)</text>
        <dbReference type="Rhea" id="RHEA:13065"/>
        <dbReference type="ChEBI" id="CHEBI:15377"/>
        <dbReference type="ChEBI" id="CHEBI:15378"/>
        <dbReference type="ChEBI" id="CHEBI:30616"/>
        <dbReference type="ChEBI" id="CHEBI:43474"/>
        <dbReference type="ChEBI" id="CHEBI:456216"/>
        <dbReference type="EC" id="5.6.2.3"/>
    </reaction>
</comment>
<feature type="domain" description="DNA helicase Pif1-like DEAD-box helicase" evidence="2">
    <location>
        <begin position="239"/>
        <end position="402"/>
    </location>
</feature>
<dbReference type="EC" id="5.6.2.3" evidence="1"/>
<evidence type="ECO:0000259" key="2">
    <source>
        <dbReference type="Pfam" id="PF05970"/>
    </source>
</evidence>
<evidence type="ECO:0000259" key="3">
    <source>
        <dbReference type="Pfam" id="PF24626"/>
    </source>
</evidence>
<keyword evidence="1" id="KW-0234">DNA repair</keyword>
<dbReference type="InterPro" id="IPR027417">
    <property type="entry name" value="P-loop_NTPase"/>
</dbReference>
<evidence type="ECO:0000256" key="1">
    <source>
        <dbReference type="RuleBase" id="RU363044"/>
    </source>
</evidence>
<dbReference type="SUPFAM" id="SSF52540">
    <property type="entry name" value="P-loop containing nucleoside triphosphate hydrolases"/>
    <property type="match status" value="1"/>
</dbReference>
<keyword evidence="1" id="KW-0547">Nucleotide-binding</keyword>
<dbReference type="Pfam" id="PF24626">
    <property type="entry name" value="SH3_Tf2-1"/>
    <property type="match status" value="1"/>
</dbReference>
<dbReference type="PANTHER" id="PTHR10492">
    <property type="match status" value="1"/>
</dbReference>
<evidence type="ECO:0000313" key="5">
    <source>
        <dbReference type="Proteomes" id="UP001151760"/>
    </source>
</evidence>
<comment type="similarity">
    <text evidence="1">Belongs to the helicase family.</text>
</comment>
<keyword evidence="1" id="KW-0227">DNA damage</keyword>
<dbReference type="InterPro" id="IPR056924">
    <property type="entry name" value="SH3_Tf2-1"/>
</dbReference>
<organism evidence="4 5">
    <name type="scientific">Tanacetum coccineum</name>
    <dbReference type="NCBI Taxonomy" id="301880"/>
    <lineage>
        <taxon>Eukaryota</taxon>
        <taxon>Viridiplantae</taxon>
        <taxon>Streptophyta</taxon>
        <taxon>Embryophyta</taxon>
        <taxon>Tracheophyta</taxon>
        <taxon>Spermatophyta</taxon>
        <taxon>Magnoliopsida</taxon>
        <taxon>eudicotyledons</taxon>
        <taxon>Gunneridae</taxon>
        <taxon>Pentapetalae</taxon>
        <taxon>asterids</taxon>
        <taxon>campanulids</taxon>
        <taxon>Asterales</taxon>
        <taxon>Asteraceae</taxon>
        <taxon>Asteroideae</taxon>
        <taxon>Anthemideae</taxon>
        <taxon>Anthemidinae</taxon>
        <taxon>Tanacetum</taxon>
    </lineage>
</organism>
<sequence>MEFQVGDRVMLKVSPWKGVVRFGKRGKLNPKYVGPFKVLEKKCYSDEPLAVLLDGIHIDDKLHFVKEPIEIMDREVKRLKQSRVPIVKVRWNSRRGPEFTWELTLPDTLFHCDPIWGCYNDDREWTRAIQEASLWALGPQLHDLFVTILLFYDLTTEQIQNNCLLEIQNMLNMNGRNLSEFQDLPQPNPALLTNMDNHLIKEALVFDMNKRRILHQGNQKDLLIQDYHLKAKIRPEDSIASLLLPGGRTAHSRFVIPLELLENSTCGIKQNTHLAELMQQVELIIWDEAPMTQKYPFKALDKTLRDILGYPTPEKWNKLFGGVTVLLGGDFRQILPVIPKGKRADIVHACINRSELWKHCKVSTLTRSMRVNEYNANGELDTRKQGFNQWVLVLGDGRVSARMKDGEDEPTWIEISEKFLINSSNSPIEHIVTETYPNFIERQKNDAYLQERAILTPKNDDADSINAYMFKKLEGELVTYHSADEICEPLSPDHVFDFPKDEQEPHPAYDFFAPAPLPGYAGNPNNNNGWLAADDYLLGELEAMVDEQMVIPAIEEVVEPVAVAEEEQMIALAVDIEEGQMDVLMIDMRRTWPRCSAMMISRMMPLMGLARRRSGR</sequence>
<keyword evidence="5" id="KW-1185">Reference proteome</keyword>
<keyword evidence="1" id="KW-0378">Hydrolase</keyword>
<evidence type="ECO:0000313" key="4">
    <source>
        <dbReference type="EMBL" id="GJT01082.1"/>
    </source>
</evidence>
<keyword evidence="1" id="KW-0347">Helicase</keyword>
<dbReference type="PANTHER" id="PTHR10492:SF93">
    <property type="entry name" value="ATP-DEPENDENT DNA HELICASE"/>
    <property type="match status" value="1"/>
</dbReference>
<protein>
    <recommendedName>
        <fullName evidence="1">ATP-dependent DNA helicase</fullName>
        <ecNumber evidence="1">5.6.2.3</ecNumber>
    </recommendedName>
</protein>
<reference evidence="4" key="2">
    <citation type="submission" date="2022-01" db="EMBL/GenBank/DDBJ databases">
        <authorList>
            <person name="Yamashiro T."/>
            <person name="Shiraishi A."/>
            <person name="Satake H."/>
            <person name="Nakayama K."/>
        </authorList>
    </citation>
    <scope>NUCLEOTIDE SEQUENCE</scope>
</reference>
<dbReference type="Gene3D" id="3.40.50.300">
    <property type="entry name" value="P-loop containing nucleotide triphosphate hydrolases"/>
    <property type="match status" value="1"/>
</dbReference>
<keyword evidence="1" id="KW-0233">DNA recombination</keyword>
<name>A0ABQ5AH69_9ASTR</name>